<name>A0A1M7MW26_9FLAO</name>
<evidence type="ECO:0008006" key="4">
    <source>
        <dbReference type="Google" id="ProtNLM"/>
    </source>
</evidence>
<reference evidence="3" key="1">
    <citation type="submission" date="2016-11" db="EMBL/GenBank/DDBJ databases">
        <authorList>
            <person name="Varghese N."/>
            <person name="Submissions S."/>
        </authorList>
    </citation>
    <scope>NUCLEOTIDE SEQUENCE [LARGE SCALE GENOMIC DNA]</scope>
    <source>
        <strain evidence="3">DSM 24724</strain>
    </source>
</reference>
<protein>
    <recommendedName>
        <fullName evidence="4">Tetratricopeptide repeat-containing protein</fullName>
    </recommendedName>
</protein>
<dbReference type="InterPro" id="IPR011990">
    <property type="entry name" value="TPR-like_helical_dom_sf"/>
</dbReference>
<keyword evidence="3" id="KW-1185">Reference proteome</keyword>
<dbReference type="EMBL" id="FRBT01000015">
    <property type="protein sequence ID" value="SHM95383.1"/>
    <property type="molecule type" value="Genomic_DNA"/>
</dbReference>
<dbReference type="SUPFAM" id="SSF48452">
    <property type="entry name" value="TPR-like"/>
    <property type="match status" value="1"/>
</dbReference>
<proteinExistence type="predicted"/>
<evidence type="ECO:0000313" key="2">
    <source>
        <dbReference type="EMBL" id="SHM95383.1"/>
    </source>
</evidence>
<gene>
    <name evidence="2" type="ORF">SAMN05444484_11518</name>
</gene>
<dbReference type="Proteomes" id="UP000184028">
    <property type="component" value="Unassembled WGS sequence"/>
</dbReference>
<evidence type="ECO:0000256" key="1">
    <source>
        <dbReference type="SAM" id="SignalP"/>
    </source>
</evidence>
<dbReference type="Gene3D" id="1.25.40.10">
    <property type="entry name" value="Tetratricopeptide repeat domain"/>
    <property type="match status" value="1"/>
</dbReference>
<evidence type="ECO:0000313" key="3">
    <source>
        <dbReference type="Proteomes" id="UP000184028"/>
    </source>
</evidence>
<feature type="signal peptide" evidence="1">
    <location>
        <begin position="1"/>
        <end position="20"/>
    </location>
</feature>
<dbReference type="STRING" id="946677.SAMN05444484_11518"/>
<keyword evidence="1" id="KW-0732">Signal</keyword>
<sequence>MKNYKLLCILFLFMTGSAIGQSADQTQDYNKTLLQAVQELKHSATQEAYENVLHKFEKLNTTKKKQDWVLLYHIAYCKIVLSRWKIEPSASAGLEDAVSKLKTAAKLSPNNSEILALESRALILLIGANIAKNGSKYAQRCKSNLDKAIALNKNNPRAYVVSGMYYVYFPKIVGGDVEKGCKNFQQAASLYNHTKEDANTVKPQWGKELTDWYLKNKCKS</sequence>
<dbReference type="AlphaFoldDB" id="A0A1M7MW26"/>
<dbReference type="OrthoDB" id="1150971at2"/>
<accession>A0A1M7MW26</accession>
<dbReference type="RefSeq" id="WP_068845841.1">
    <property type="nucleotide sequence ID" value="NZ_FRBT01000015.1"/>
</dbReference>
<organism evidence="2 3">
    <name type="scientific">Flavobacterium chilense</name>
    <dbReference type="NCBI Taxonomy" id="946677"/>
    <lineage>
        <taxon>Bacteria</taxon>
        <taxon>Pseudomonadati</taxon>
        <taxon>Bacteroidota</taxon>
        <taxon>Flavobacteriia</taxon>
        <taxon>Flavobacteriales</taxon>
        <taxon>Flavobacteriaceae</taxon>
        <taxon>Flavobacterium</taxon>
    </lineage>
</organism>
<feature type="chain" id="PRO_5009928280" description="Tetratricopeptide repeat-containing protein" evidence="1">
    <location>
        <begin position="21"/>
        <end position="220"/>
    </location>
</feature>